<evidence type="ECO:0000256" key="2">
    <source>
        <dbReference type="ARBA" id="ARBA00022676"/>
    </source>
</evidence>
<dbReference type="SUPFAM" id="SSF53448">
    <property type="entry name" value="Nucleotide-diphospho-sugar transferases"/>
    <property type="match status" value="1"/>
</dbReference>
<reference evidence="5 6" key="1">
    <citation type="submission" date="2019-11" db="EMBL/GenBank/DDBJ databases">
        <title>Genome sequences of 17 halophilic strains isolated from different environments.</title>
        <authorList>
            <person name="Furrow R.E."/>
        </authorList>
    </citation>
    <scope>NUCLEOTIDE SEQUENCE [LARGE SCALE GENOMIC DNA]</scope>
    <source>
        <strain evidence="5 6">22507_15_FS</strain>
    </source>
</reference>
<dbReference type="OrthoDB" id="9801954at2"/>
<dbReference type="PANTHER" id="PTHR43685:SF5">
    <property type="entry name" value="GLYCOSYLTRANSFERASE EPSE-RELATED"/>
    <property type="match status" value="1"/>
</dbReference>
<dbReference type="GO" id="GO:0016757">
    <property type="term" value="F:glycosyltransferase activity"/>
    <property type="evidence" value="ECO:0007669"/>
    <property type="project" value="UniProtKB-KW"/>
</dbReference>
<proteinExistence type="inferred from homology"/>
<dbReference type="InterPro" id="IPR050834">
    <property type="entry name" value="Glycosyltransf_2"/>
</dbReference>
<evidence type="ECO:0000256" key="1">
    <source>
        <dbReference type="ARBA" id="ARBA00006739"/>
    </source>
</evidence>
<feature type="domain" description="Glycosyltransferase 2-like" evidence="4">
    <location>
        <begin position="6"/>
        <end position="157"/>
    </location>
</feature>
<keyword evidence="2" id="KW-0328">Glycosyltransferase</keyword>
<dbReference type="EMBL" id="WMEX01000001">
    <property type="protein sequence ID" value="MYL25539.1"/>
    <property type="molecule type" value="Genomic_DNA"/>
</dbReference>
<evidence type="ECO:0000313" key="5">
    <source>
        <dbReference type="EMBL" id="MYL25539.1"/>
    </source>
</evidence>
<dbReference type="Gene3D" id="3.90.550.10">
    <property type="entry name" value="Spore Coat Polysaccharide Biosynthesis Protein SpsA, Chain A"/>
    <property type="match status" value="1"/>
</dbReference>
<protein>
    <submittedName>
        <fullName evidence="5">Glycosyltransferase</fullName>
    </submittedName>
</protein>
<comment type="caution">
    <text evidence="5">The sequence shown here is derived from an EMBL/GenBank/DDBJ whole genome shotgun (WGS) entry which is preliminary data.</text>
</comment>
<comment type="similarity">
    <text evidence="1">Belongs to the glycosyltransferase 2 family.</text>
</comment>
<accession>A0A9X4Y963</accession>
<dbReference type="InterPro" id="IPR001173">
    <property type="entry name" value="Glyco_trans_2-like"/>
</dbReference>
<evidence type="ECO:0000256" key="3">
    <source>
        <dbReference type="ARBA" id="ARBA00022679"/>
    </source>
</evidence>
<dbReference type="PANTHER" id="PTHR43685">
    <property type="entry name" value="GLYCOSYLTRANSFERASE"/>
    <property type="match status" value="1"/>
</dbReference>
<dbReference type="RefSeq" id="WP_160897949.1">
    <property type="nucleotide sequence ID" value="NZ_WMEX01000001.1"/>
</dbReference>
<keyword evidence="3" id="KW-0808">Transferase</keyword>
<evidence type="ECO:0000259" key="4">
    <source>
        <dbReference type="Pfam" id="PF00535"/>
    </source>
</evidence>
<dbReference type="Proteomes" id="UP000460751">
    <property type="component" value="Unassembled WGS sequence"/>
</dbReference>
<organism evidence="5 6">
    <name type="scientific">Vreelandella halophila</name>
    <dbReference type="NCBI Taxonomy" id="86177"/>
    <lineage>
        <taxon>Bacteria</taxon>
        <taxon>Pseudomonadati</taxon>
        <taxon>Pseudomonadota</taxon>
        <taxon>Gammaproteobacteria</taxon>
        <taxon>Oceanospirillales</taxon>
        <taxon>Halomonadaceae</taxon>
        <taxon>Vreelandella</taxon>
    </lineage>
</organism>
<evidence type="ECO:0000313" key="6">
    <source>
        <dbReference type="Proteomes" id="UP000460751"/>
    </source>
</evidence>
<dbReference type="InterPro" id="IPR029044">
    <property type="entry name" value="Nucleotide-diphossugar_trans"/>
</dbReference>
<dbReference type="Pfam" id="PF00535">
    <property type="entry name" value="Glycos_transf_2"/>
    <property type="match status" value="1"/>
</dbReference>
<keyword evidence="6" id="KW-1185">Reference proteome</keyword>
<gene>
    <name evidence="5" type="ORF">GLW01_01880</name>
</gene>
<dbReference type="AlphaFoldDB" id="A0A9X4Y963"/>
<sequence length="264" mass="29957">MNRTLVVIPHLNNLAGLQRSIADIDPDEHVDVLVIDDGSEPAPAECDIAPYFRGRGNLWLESFPVNRGIVEALNLGVNVAQDNGYAFLARLDAGDRALKARFAIQQAFLEKHKDHVLVGSWVEFIRPSGEHLFHFRPPESDAKLRRALKQYNPFIHPGVMMSVEAIGRAGGYPVDYPALEDWALFLELKRFGKIHVLPRVLLKYEVAESSISSRRRREQAASKVRLLWNHFDGTPGAVVGLVRTFMVYCFPRHILNQLKRLVYR</sequence>
<name>A0A9X4Y963_9GAMM</name>